<dbReference type="Proteomes" id="UP001138681">
    <property type="component" value="Unassembled WGS sequence"/>
</dbReference>
<keyword evidence="2" id="KW-1185">Reference proteome</keyword>
<dbReference type="InterPro" id="IPR011419">
    <property type="entry name" value="ATP12_ATP_synth-F1-assembly"/>
</dbReference>
<accession>A0A9X1F2R1</accession>
<sequence length="323" mass="36730">MPYWSSHREHPARYRRYARKKAVHDIERDPDRFARCLARWPCHCTLCNRRALSDWRGLGGWRLAGVLFWSALACQKVEVRQPIFIRRRQPVKRFYDTVAFGQVEGGWQVTLDGRRLKTVKGAQQIVPSAALAKKLAAEWDVQGEKLDPALFPLRDTTDYAIDVVTADIAAQAEKVVAFGDTDTLLYRADPDEHLYAKQQEVWEPLVTAFEAREGITMVRVSGIIHKAQSGESLDKLRTRLEGMSGFELAGLESMTSLTASLIIALSAADAGTEAEAIELWRAASLEEEWQADLWGRDLEAEDRRTKRQSDFLKAWEFIRAARI</sequence>
<evidence type="ECO:0000313" key="1">
    <source>
        <dbReference type="EMBL" id="MBV7259215.1"/>
    </source>
</evidence>
<dbReference type="Pfam" id="PF07542">
    <property type="entry name" value="ATP12"/>
    <property type="match status" value="1"/>
</dbReference>
<organism evidence="1 2">
    <name type="scientific">Erythrobacter crassostreae</name>
    <dbReference type="NCBI Taxonomy" id="2828328"/>
    <lineage>
        <taxon>Bacteria</taxon>
        <taxon>Pseudomonadati</taxon>
        <taxon>Pseudomonadota</taxon>
        <taxon>Alphaproteobacteria</taxon>
        <taxon>Sphingomonadales</taxon>
        <taxon>Erythrobacteraceae</taxon>
        <taxon>Erythrobacter/Porphyrobacter group</taxon>
        <taxon>Erythrobacter</taxon>
    </lineage>
</organism>
<protein>
    <submittedName>
        <fullName evidence="1">Molecular chaperone</fullName>
    </submittedName>
</protein>
<dbReference type="GO" id="GO:0043461">
    <property type="term" value="P:proton-transporting ATP synthase complex assembly"/>
    <property type="evidence" value="ECO:0007669"/>
    <property type="project" value="InterPro"/>
</dbReference>
<gene>
    <name evidence="1" type="ORF">KCG46_06475</name>
</gene>
<dbReference type="PANTHER" id="PTHR21013:SF10">
    <property type="entry name" value="ATP SYNTHASE MITOCHONDRIAL F1 COMPLEX ASSEMBLY FACTOR 2"/>
    <property type="match status" value="1"/>
</dbReference>
<dbReference type="PANTHER" id="PTHR21013">
    <property type="entry name" value="ATP SYNTHASE MITOCHONDRIAL F1 COMPLEX ASSEMBLY FACTOR 2/ATP12 PROTEIN, MITOCHONDRIAL PRECURSOR"/>
    <property type="match status" value="1"/>
</dbReference>
<evidence type="ECO:0000313" key="2">
    <source>
        <dbReference type="Proteomes" id="UP001138681"/>
    </source>
</evidence>
<comment type="caution">
    <text evidence="1">The sequence shown here is derived from an EMBL/GenBank/DDBJ whole genome shotgun (WGS) entry which is preliminary data.</text>
</comment>
<dbReference type="EMBL" id="JAGSPC010000001">
    <property type="protein sequence ID" value="MBV7259215.1"/>
    <property type="molecule type" value="Genomic_DNA"/>
</dbReference>
<reference evidence="1" key="1">
    <citation type="submission" date="2021-04" db="EMBL/GenBank/DDBJ databases">
        <authorList>
            <person name="Pira H."/>
            <person name="Risdian C."/>
            <person name="Wink J."/>
        </authorList>
    </citation>
    <scope>NUCLEOTIDE SEQUENCE</scope>
    <source>
        <strain evidence="1">WH158</strain>
    </source>
</reference>
<proteinExistence type="predicted"/>
<name>A0A9X1F2R1_9SPHN</name>
<dbReference type="AlphaFoldDB" id="A0A9X1F2R1"/>